<dbReference type="GO" id="GO:0008296">
    <property type="term" value="F:3'-5'-DNA exonuclease activity"/>
    <property type="evidence" value="ECO:0007669"/>
    <property type="project" value="TreeGrafter"/>
</dbReference>
<evidence type="ECO:0008006" key="6">
    <source>
        <dbReference type="Google" id="ProtNLM"/>
    </source>
</evidence>
<evidence type="ECO:0000256" key="3">
    <source>
        <dbReference type="ARBA" id="ARBA00022723"/>
    </source>
</evidence>
<comment type="similarity">
    <text evidence="1">Belongs to the metallo-dependent hydrolases superfamily. TatD-type hydrolase family.</text>
</comment>
<sequence length="417" mass="47141">MNVDFRKTDGMFKGIYNGKQCHVSDIAAVLSRAWSAGVDRIIVTGGSFEESKEALAIAETDGRLFCTVGVHPTRCKEFEENGDPEKHFQALLSLAKEGIEKGKSSEVEREDKLCWKLTRRRGSGETFDHLLLHCSIAKELWARVQWVMSKSVLDTLVCWQVHPPHPHWVITKSNGLGGGPKGIRRHGISNLQLTLLEVVAIGECGLDYDRLHFCPAEIQKKYFEKQFELAYMTKLPMFLHMRAAAGDFCEIVERHKDRFMGKRMVGDVEECDECGRWRGITLKLIVDADISGGVPAAETLPQSRDPLPNLDSLPIALCKVRGYVHSKLEDNYERRDVSTFSELYLGLSYPSFKESTGCRCWVYTVKYLLDGCIEHLKAYLVGKGYTHTYSVLRHSLVLPRLLQFGFDIIDCYTGLAI</sequence>
<organism evidence="5">
    <name type="scientific">Fagus sylvatica</name>
    <name type="common">Beechnut</name>
    <dbReference type="NCBI Taxonomy" id="28930"/>
    <lineage>
        <taxon>Eukaryota</taxon>
        <taxon>Viridiplantae</taxon>
        <taxon>Streptophyta</taxon>
        <taxon>Embryophyta</taxon>
        <taxon>Tracheophyta</taxon>
        <taxon>Spermatophyta</taxon>
        <taxon>Magnoliopsida</taxon>
        <taxon>eudicotyledons</taxon>
        <taxon>Gunneridae</taxon>
        <taxon>Pentapetalae</taxon>
        <taxon>rosids</taxon>
        <taxon>fabids</taxon>
        <taxon>Fagales</taxon>
        <taxon>Fagaceae</taxon>
        <taxon>Fagus</taxon>
    </lineage>
</organism>
<reference evidence="5" key="1">
    <citation type="submission" date="2018-02" db="EMBL/GenBank/DDBJ databases">
        <authorList>
            <person name="Cohen D.B."/>
            <person name="Kent A.D."/>
        </authorList>
    </citation>
    <scope>NUCLEOTIDE SEQUENCE</scope>
</reference>
<name>A0A2N9IR11_FAGSY</name>
<dbReference type="InterPro" id="IPR050891">
    <property type="entry name" value="TatD-type_Hydrolase"/>
</dbReference>
<keyword evidence="4" id="KW-0378">Hydrolase</keyword>
<dbReference type="InterPro" id="IPR032466">
    <property type="entry name" value="Metal_Hydrolase"/>
</dbReference>
<dbReference type="GO" id="GO:0005829">
    <property type="term" value="C:cytosol"/>
    <property type="evidence" value="ECO:0007669"/>
    <property type="project" value="TreeGrafter"/>
</dbReference>
<evidence type="ECO:0000256" key="4">
    <source>
        <dbReference type="ARBA" id="ARBA00022801"/>
    </source>
</evidence>
<protein>
    <recommendedName>
        <fullName evidence="6">TatD related DNase</fullName>
    </recommendedName>
</protein>
<dbReference type="InterPro" id="IPR001130">
    <property type="entry name" value="TatD-like"/>
</dbReference>
<keyword evidence="2" id="KW-0540">Nuclease</keyword>
<dbReference type="PANTHER" id="PTHR10060:SF15">
    <property type="entry name" value="DEOXYRIBONUCLEASE TATDN1"/>
    <property type="match status" value="1"/>
</dbReference>
<dbReference type="PANTHER" id="PTHR10060">
    <property type="entry name" value="TATD FAMILY DEOXYRIBONUCLEASE"/>
    <property type="match status" value="1"/>
</dbReference>
<proteinExistence type="inferred from homology"/>
<evidence type="ECO:0000256" key="2">
    <source>
        <dbReference type="ARBA" id="ARBA00022722"/>
    </source>
</evidence>
<evidence type="ECO:0000256" key="1">
    <source>
        <dbReference type="ARBA" id="ARBA00009275"/>
    </source>
</evidence>
<keyword evidence="3" id="KW-0479">Metal-binding</keyword>
<evidence type="ECO:0000313" key="5">
    <source>
        <dbReference type="EMBL" id="SPD26744.1"/>
    </source>
</evidence>
<dbReference type="EMBL" id="OIVN01006163">
    <property type="protein sequence ID" value="SPD26744.1"/>
    <property type="molecule type" value="Genomic_DNA"/>
</dbReference>
<dbReference type="AlphaFoldDB" id="A0A2N9IR11"/>
<accession>A0A2N9IR11</accession>
<dbReference type="GO" id="GO:0046872">
    <property type="term" value="F:metal ion binding"/>
    <property type="evidence" value="ECO:0007669"/>
    <property type="project" value="UniProtKB-KW"/>
</dbReference>
<dbReference type="SUPFAM" id="SSF51556">
    <property type="entry name" value="Metallo-dependent hydrolases"/>
    <property type="match status" value="1"/>
</dbReference>
<dbReference type="Gene3D" id="3.20.20.140">
    <property type="entry name" value="Metal-dependent hydrolases"/>
    <property type="match status" value="1"/>
</dbReference>
<dbReference type="Pfam" id="PF01026">
    <property type="entry name" value="TatD_DNase"/>
    <property type="match status" value="2"/>
</dbReference>
<gene>
    <name evidence="5" type="ORF">FSB_LOCUS54626</name>
</gene>